<sequence>MVLTVTAILLSFDFRLWAKTATPPPSTVKEHRQAGWL</sequence>
<gene>
    <name evidence="1" type="ORF">JCM19237_3950</name>
</gene>
<dbReference type="Proteomes" id="UP000029227">
    <property type="component" value="Unassembled WGS sequence"/>
</dbReference>
<accession>A0A090QYE0</accession>
<reference evidence="1 2" key="1">
    <citation type="journal article" date="2014" name="Genome Announc.">
        <title>Draft Genome Sequences of Two Vibrionaceae Species, Vibrio ponticus C121 and Photobacterium aphoticum C119, Isolated as Coral Reef Microbiota.</title>
        <authorList>
            <person name="Al-saari N."/>
            <person name="Meirelles P.M."/>
            <person name="Mino S."/>
            <person name="Suda W."/>
            <person name="Oshima K."/>
            <person name="Hattori M."/>
            <person name="Ohkuma M."/>
            <person name="Thompson F.L."/>
            <person name="Gomez-Gil B."/>
            <person name="Sawabe T."/>
            <person name="Sawabe T."/>
        </authorList>
    </citation>
    <scope>NUCLEOTIDE SEQUENCE [LARGE SCALE GENOMIC DNA]</scope>
    <source>
        <strain evidence="1 2">JCM 19237</strain>
    </source>
</reference>
<evidence type="ECO:0000313" key="1">
    <source>
        <dbReference type="EMBL" id="GAL06884.1"/>
    </source>
</evidence>
<protein>
    <submittedName>
        <fullName evidence="1">Uncharacterized protein</fullName>
    </submittedName>
</protein>
<organism evidence="1 2">
    <name type="scientific">Photobacterium aphoticum</name>
    <dbReference type="NCBI Taxonomy" id="754436"/>
    <lineage>
        <taxon>Bacteria</taxon>
        <taxon>Pseudomonadati</taxon>
        <taxon>Pseudomonadota</taxon>
        <taxon>Gammaproteobacteria</taxon>
        <taxon>Vibrionales</taxon>
        <taxon>Vibrionaceae</taxon>
        <taxon>Photobacterium</taxon>
    </lineage>
</organism>
<dbReference type="AlphaFoldDB" id="A0A090QYE0"/>
<proteinExistence type="predicted"/>
<dbReference type="EMBL" id="BBMN01000013">
    <property type="protein sequence ID" value="GAL06884.1"/>
    <property type="molecule type" value="Genomic_DNA"/>
</dbReference>
<name>A0A090QYE0_9GAMM</name>
<comment type="caution">
    <text evidence="1">The sequence shown here is derived from an EMBL/GenBank/DDBJ whole genome shotgun (WGS) entry which is preliminary data.</text>
</comment>
<evidence type="ECO:0000313" key="2">
    <source>
        <dbReference type="Proteomes" id="UP000029227"/>
    </source>
</evidence>